<feature type="non-terminal residue" evidence="3">
    <location>
        <position position="174"/>
    </location>
</feature>
<feature type="non-terminal residue" evidence="3">
    <location>
        <position position="1"/>
    </location>
</feature>
<keyword evidence="1" id="KW-1133">Transmembrane helix</keyword>
<gene>
    <name evidence="3" type="ORF">S06H3_11526</name>
</gene>
<accession>X1MET0</accession>
<evidence type="ECO:0000259" key="2">
    <source>
        <dbReference type="Pfam" id="PF01595"/>
    </source>
</evidence>
<feature type="domain" description="CNNM transmembrane" evidence="2">
    <location>
        <begin position="24"/>
        <end position="127"/>
    </location>
</feature>
<comment type="caution">
    <text evidence="3">The sequence shown here is derived from an EMBL/GenBank/DDBJ whole genome shotgun (WGS) entry which is preliminary data.</text>
</comment>
<dbReference type="InterPro" id="IPR002550">
    <property type="entry name" value="CNNM"/>
</dbReference>
<reference evidence="3" key="1">
    <citation type="journal article" date="2014" name="Front. Microbiol.">
        <title>High frequency of phylogenetically diverse reductive dehalogenase-homologous genes in deep subseafloor sedimentary metagenomes.</title>
        <authorList>
            <person name="Kawai M."/>
            <person name="Futagami T."/>
            <person name="Toyoda A."/>
            <person name="Takaki Y."/>
            <person name="Nishi S."/>
            <person name="Hori S."/>
            <person name="Arai W."/>
            <person name="Tsubouchi T."/>
            <person name="Morono Y."/>
            <person name="Uchiyama I."/>
            <person name="Ito T."/>
            <person name="Fujiyama A."/>
            <person name="Inagaki F."/>
            <person name="Takami H."/>
        </authorList>
    </citation>
    <scope>NUCLEOTIDE SEQUENCE</scope>
    <source>
        <strain evidence="3">Expedition CK06-06</strain>
    </source>
</reference>
<dbReference type="AlphaFoldDB" id="X1MET0"/>
<feature type="transmembrane region" description="Helical" evidence="1">
    <location>
        <begin position="64"/>
        <end position="84"/>
    </location>
</feature>
<name>X1MET0_9ZZZZ</name>
<evidence type="ECO:0000313" key="3">
    <source>
        <dbReference type="EMBL" id="GAI16576.1"/>
    </source>
</evidence>
<protein>
    <recommendedName>
        <fullName evidence="2">CNNM transmembrane domain-containing protein</fullName>
    </recommendedName>
</protein>
<dbReference type="EMBL" id="BARV01005615">
    <property type="protein sequence ID" value="GAI16576.1"/>
    <property type="molecule type" value="Genomic_DNA"/>
</dbReference>
<feature type="transmembrane region" description="Helical" evidence="1">
    <location>
        <begin position="29"/>
        <end position="52"/>
    </location>
</feature>
<proteinExistence type="predicted"/>
<keyword evidence="1" id="KW-0472">Membrane</keyword>
<organism evidence="3">
    <name type="scientific">marine sediment metagenome</name>
    <dbReference type="NCBI Taxonomy" id="412755"/>
    <lineage>
        <taxon>unclassified sequences</taxon>
        <taxon>metagenomes</taxon>
        <taxon>ecological metagenomes</taxon>
    </lineage>
</organism>
<dbReference type="Pfam" id="PF01595">
    <property type="entry name" value="CNNM"/>
    <property type="match status" value="1"/>
</dbReference>
<keyword evidence="1" id="KW-0812">Transmembrane</keyword>
<sequence length="174" mass="19696">RLLLNMCILLLLLAGFADARKASPTISDYLVTFIIAAAIFSIFSLAIPHAWAKYAGEKILSRTYKLLMFFSILAWPILYIFQLYDGFVKRLAGVVETTPEERQEEKQEEFLNGLEQRRTEGVLDEEEQVKTSFSLFLTSLSVRFSLFAALKASCNLACENIRSAMVLTEKNNVP</sequence>
<evidence type="ECO:0000256" key="1">
    <source>
        <dbReference type="SAM" id="Phobius"/>
    </source>
</evidence>